<dbReference type="RefSeq" id="WP_105390503.1">
    <property type="nucleotide sequence ID" value="NZ_PUIQ01000009.1"/>
</dbReference>
<dbReference type="EMBL" id="PUIQ01000009">
    <property type="protein sequence ID" value="PQP19702.1"/>
    <property type="molecule type" value="Genomic_DNA"/>
</dbReference>
<organism evidence="1 2">
    <name type="scientific">Burkholderia cepacia</name>
    <name type="common">Pseudomonas cepacia</name>
    <dbReference type="NCBI Taxonomy" id="292"/>
    <lineage>
        <taxon>Bacteria</taxon>
        <taxon>Pseudomonadati</taxon>
        <taxon>Pseudomonadota</taxon>
        <taxon>Betaproteobacteria</taxon>
        <taxon>Burkholderiales</taxon>
        <taxon>Burkholderiaceae</taxon>
        <taxon>Burkholderia</taxon>
        <taxon>Burkholderia cepacia complex</taxon>
    </lineage>
</organism>
<proteinExistence type="predicted"/>
<accession>A0A2S8IZD6</accession>
<protein>
    <submittedName>
        <fullName evidence="1">Uncharacterized protein</fullName>
    </submittedName>
</protein>
<name>A0A2S8IZD6_BURCE</name>
<sequence length="160" mass="17545">MQATRLLVQIPSLDHFSVRARTGHGAVDAPVETMVYAVKRIVHNGEHLPDVVRVLAWIPEPMRAYLVDRSRMVDMEHAWVTANVKDNRATLTPFMESGEYELSVPNAPGSTVRRAARAGDSMEGRVWAALTPRAQSFVSREAVAEVLQAMARVLAGGAAE</sequence>
<gene>
    <name evidence="1" type="ORF">C5615_09680</name>
</gene>
<comment type="caution">
    <text evidence="1">The sequence shown here is derived from an EMBL/GenBank/DDBJ whole genome shotgun (WGS) entry which is preliminary data.</text>
</comment>
<reference evidence="1 2" key="1">
    <citation type="submission" date="2018-02" db="EMBL/GenBank/DDBJ databases">
        <title>Draft genome sequencing of Burkholderia cepacia Y14-15.</title>
        <authorList>
            <person name="Zheng B.-X."/>
        </authorList>
    </citation>
    <scope>NUCLEOTIDE SEQUENCE [LARGE SCALE GENOMIC DNA]</scope>
    <source>
        <strain evidence="1 2">Y14-15</strain>
    </source>
</reference>
<evidence type="ECO:0000313" key="2">
    <source>
        <dbReference type="Proteomes" id="UP000238206"/>
    </source>
</evidence>
<dbReference type="Proteomes" id="UP000238206">
    <property type="component" value="Unassembled WGS sequence"/>
</dbReference>
<evidence type="ECO:0000313" key="1">
    <source>
        <dbReference type="EMBL" id="PQP19702.1"/>
    </source>
</evidence>
<dbReference type="AlphaFoldDB" id="A0A2S8IZD6"/>